<dbReference type="AlphaFoldDB" id="A0A835RJM2"/>
<feature type="compositionally biased region" description="Basic residues" evidence="1">
    <location>
        <begin position="78"/>
        <end position="92"/>
    </location>
</feature>
<organism evidence="2 3">
    <name type="scientific">Vanilla planifolia</name>
    <name type="common">Vanilla</name>
    <dbReference type="NCBI Taxonomy" id="51239"/>
    <lineage>
        <taxon>Eukaryota</taxon>
        <taxon>Viridiplantae</taxon>
        <taxon>Streptophyta</taxon>
        <taxon>Embryophyta</taxon>
        <taxon>Tracheophyta</taxon>
        <taxon>Spermatophyta</taxon>
        <taxon>Magnoliopsida</taxon>
        <taxon>Liliopsida</taxon>
        <taxon>Asparagales</taxon>
        <taxon>Orchidaceae</taxon>
        <taxon>Vanilloideae</taxon>
        <taxon>Vanilleae</taxon>
        <taxon>Vanilla</taxon>
    </lineage>
</organism>
<dbReference type="OrthoDB" id="2019494at2759"/>
<protein>
    <submittedName>
        <fullName evidence="2">Uncharacterized protein</fullName>
    </submittedName>
</protein>
<name>A0A835RJM2_VANPL</name>
<evidence type="ECO:0000313" key="3">
    <source>
        <dbReference type="Proteomes" id="UP000636800"/>
    </source>
</evidence>
<accession>A0A835RJM2</accession>
<sequence>MESGAIRELLRISKESSREDICKLARKALNSNPSFYGKNCSIWFVTLEEIEESEYGCIEGILRRQWKEKGGDEEEKKAQKKRKKCKKRKTKVSRNGTLIEKRKVMKYAVQCTGSYDCGGYSMMARSMVELSVSIQESRCSDKVTTTFSRFQCFLVTEE</sequence>
<dbReference type="EMBL" id="JADCNL010000002">
    <property type="protein sequence ID" value="KAG0491698.1"/>
    <property type="molecule type" value="Genomic_DNA"/>
</dbReference>
<dbReference type="Proteomes" id="UP000636800">
    <property type="component" value="Chromosome 2"/>
</dbReference>
<evidence type="ECO:0000313" key="2">
    <source>
        <dbReference type="EMBL" id="KAG0491698.1"/>
    </source>
</evidence>
<reference evidence="2 3" key="1">
    <citation type="journal article" date="2020" name="Nat. Food">
        <title>A phased Vanilla planifolia genome enables genetic improvement of flavour and production.</title>
        <authorList>
            <person name="Hasing T."/>
            <person name="Tang H."/>
            <person name="Brym M."/>
            <person name="Khazi F."/>
            <person name="Huang T."/>
            <person name="Chambers A.H."/>
        </authorList>
    </citation>
    <scope>NUCLEOTIDE SEQUENCE [LARGE SCALE GENOMIC DNA]</scope>
    <source>
        <tissue evidence="2">Leaf</tissue>
    </source>
</reference>
<proteinExistence type="predicted"/>
<keyword evidence="3" id="KW-1185">Reference proteome</keyword>
<feature type="region of interest" description="Disordered" evidence="1">
    <location>
        <begin position="69"/>
        <end position="93"/>
    </location>
</feature>
<evidence type="ECO:0000256" key="1">
    <source>
        <dbReference type="SAM" id="MobiDB-lite"/>
    </source>
</evidence>
<gene>
    <name evidence="2" type="ORF">HPP92_005096</name>
</gene>
<comment type="caution">
    <text evidence="2">The sequence shown here is derived from an EMBL/GenBank/DDBJ whole genome shotgun (WGS) entry which is preliminary data.</text>
</comment>